<evidence type="ECO:0000256" key="1">
    <source>
        <dbReference type="ARBA" id="ARBA00022714"/>
    </source>
</evidence>
<keyword evidence="1" id="KW-0001">2Fe-2S</keyword>
<protein>
    <recommendedName>
        <fullName evidence="6">Iron-binding zinc finger CDGSH type domain-containing protein</fullName>
    </recommendedName>
</protein>
<name>A0A139ADW7_GONPJ</name>
<feature type="domain" description="Iron-binding zinc finger CDGSH type" evidence="6">
    <location>
        <begin position="83"/>
        <end position="114"/>
    </location>
</feature>
<sequence>MANGIPDIEDTAKEPERLYPAVAGYHLKTVRCPPPTDPPGPIKLLYCTCGLSKTQPWCDNSHEGTGFTPLEWLVPGTEVGPEHKPKGIYVPMCICKYSSRLPYCDGSHIHLPTKVEERIAACKQDHSLVEKLCTKCGFVPGKTA</sequence>
<dbReference type="PANTHER" id="PTHR46491">
    <property type="entry name" value="CDGSH IRON SULFUR DOMAIN PROTEIN HOMOLOG"/>
    <property type="match status" value="1"/>
</dbReference>
<evidence type="ECO:0000313" key="7">
    <source>
        <dbReference type="EMBL" id="KXS14635.1"/>
    </source>
</evidence>
<dbReference type="Pfam" id="PF09360">
    <property type="entry name" value="zf-CDGSH"/>
    <property type="match status" value="1"/>
</dbReference>
<evidence type="ECO:0000256" key="3">
    <source>
        <dbReference type="ARBA" id="ARBA00023004"/>
    </source>
</evidence>
<dbReference type="Gene3D" id="3.40.5.90">
    <property type="entry name" value="CDGSH iron-sulfur domain, mitoNEET-type"/>
    <property type="match status" value="2"/>
</dbReference>
<dbReference type="STRING" id="1344416.A0A139ADW7"/>
<dbReference type="AlphaFoldDB" id="A0A139ADW7"/>
<dbReference type="GO" id="GO:0046872">
    <property type="term" value="F:metal ion binding"/>
    <property type="evidence" value="ECO:0007669"/>
    <property type="project" value="UniProtKB-KW"/>
</dbReference>
<dbReference type="InterPro" id="IPR042216">
    <property type="entry name" value="MitoNEET_CISD"/>
</dbReference>
<evidence type="ECO:0000259" key="6">
    <source>
        <dbReference type="SMART" id="SM00704"/>
    </source>
</evidence>
<dbReference type="GO" id="GO:0005739">
    <property type="term" value="C:mitochondrion"/>
    <property type="evidence" value="ECO:0007669"/>
    <property type="project" value="TreeGrafter"/>
</dbReference>
<proteinExistence type="predicted"/>
<keyword evidence="3" id="KW-0408">Iron</keyword>
<dbReference type="GO" id="GO:0051537">
    <property type="term" value="F:2 iron, 2 sulfur cluster binding"/>
    <property type="evidence" value="ECO:0007669"/>
    <property type="project" value="UniProtKB-KW"/>
</dbReference>
<keyword evidence="2" id="KW-0479">Metal-binding</keyword>
<dbReference type="EMBL" id="KQ965768">
    <property type="protein sequence ID" value="KXS14635.1"/>
    <property type="molecule type" value="Genomic_DNA"/>
</dbReference>
<dbReference type="PANTHER" id="PTHR46491:SF3">
    <property type="entry name" value="CDGSH IRON-SULFUR DOMAIN-CONTAINING PROTEIN 3, MITOCHONDRIAL"/>
    <property type="match status" value="1"/>
</dbReference>
<dbReference type="OrthoDB" id="15717at2759"/>
<evidence type="ECO:0000256" key="2">
    <source>
        <dbReference type="ARBA" id="ARBA00022723"/>
    </source>
</evidence>
<dbReference type="SMART" id="SM00704">
    <property type="entry name" value="ZnF_CDGSH"/>
    <property type="match status" value="2"/>
</dbReference>
<keyword evidence="4" id="KW-0411">Iron-sulfur</keyword>
<reference evidence="7 8" key="1">
    <citation type="journal article" date="2015" name="Genome Biol. Evol.">
        <title>Phylogenomic analyses indicate that early fungi evolved digesting cell walls of algal ancestors of land plants.</title>
        <authorList>
            <person name="Chang Y."/>
            <person name="Wang S."/>
            <person name="Sekimoto S."/>
            <person name="Aerts A.L."/>
            <person name="Choi C."/>
            <person name="Clum A."/>
            <person name="LaButti K.M."/>
            <person name="Lindquist E.A."/>
            <person name="Yee Ngan C."/>
            <person name="Ohm R.A."/>
            <person name="Salamov A.A."/>
            <person name="Grigoriev I.V."/>
            <person name="Spatafora J.W."/>
            <person name="Berbee M.L."/>
        </authorList>
    </citation>
    <scope>NUCLEOTIDE SEQUENCE [LARGE SCALE GENOMIC DNA]</scope>
    <source>
        <strain evidence="7 8">JEL478</strain>
    </source>
</reference>
<comment type="cofactor">
    <cofactor evidence="5">
        <name>[2Fe-2S] cluster</name>
        <dbReference type="ChEBI" id="CHEBI:190135"/>
    </cofactor>
</comment>
<evidence type="ECO:0000256" key="4">
    <source>
        <dbReference type="ARBA" id="ARBA00023014"/>
    </source>
</evidence>
<dbReference type="Proteomes" id="UP000070544">
    <property type="component" value="Unassembled WGS sequence"/>
</dbReference>
<evidence type="ECO:0000256" key="5">
    <source>
        <dbReference type="ARBA" id="ARBA00034078"/>
    </source>
</evidence>
<dbReference type="InterPro" id="IPR018967">
    <property type="entry name" value="FeS-contain_CDGSH-typ"/>
</dbReference>
<accession>A0A139ADW7</accession>
<evidence type="ECO:0000313" key="8">
    <source>
        <dbReference type="Proteomes" id="UP000070544"/>
    </source>
</evidence>
<dbReference type="InterPro" id="IPR052950">
    <property type="entry name" value="CISD"/>
</dbReference>
<organism evidence="7 8">
    <name type="scientific">Gonapodya prolifera (strain JEL478)</name>
    <name type="common">Monoblepharis prolifera</name>
    <dbReference type="NCBI Taxonomy" id="1344416"/>
    <lineage>
        <taxon>Eukaryota</taxon>
        <taxon>Fungi</taxon>
        <taxon>Fungi incertae sedis</taxon>
        <taxon>Chytridiomycota</taxon>
        <taxon>Chytridiomycota incertae sedis</taxon>
        <taxon>Monoblepharidomycetes</taxon>
        <taxon>Monoblepharidales</taxon>
        <taxon>Gonapodyaceae</taxon>
        <taxon>Gonapodya</taxon>
    </lineage>
</organism>
<feature type="domain" description="Iron-binding zinc finger CDGSH type" evidence="6">
    <location>
        <begin position="31"/>
        <end position="68"/>
    </location>
</feature>
<gene>
    <name evidence="7" type="ORF">M427DRAFT_99466</name>
</gene>
<keyword evidence="8" id="KW-1185">Reference proteome</keyword>